<feature type="non-terminal residue" evidence="10">
    <location>
        <position position="997"/>
    </location>
</feature>
<comment type="caution">
    <text evidence="10">The sequence shown here is derived from an EMBL/GenBank/DDBJ whole genome shotgun (WGS) entry which is preliminary data.</text>
</comment>
<dbReference type="InterPro" id="IPR006102">
    <property type="entry name" value="Ig-like_GH2"/>
</dbReference>
<dbReference type="Proteomes" id="UP000433181">
    <property type="component" value="Unassembled WGS sequence"/>
</dbReference>
<evidence type="ECO:0000259" key="9">
    <source>
        <dbReference type="SMART" id="SM01038"/>
    </source>
</evidence>
<proteinExistence type="inferred from homology"/>
<dbReference type="PANTHER" id="PTHR46323:SF2">
    <property type="entry name" value="BETA-GALACTOSIDASE"/>
    <property type="match status" value="1"/>
</dbReference>
<dbReference type="InterPro" id="IPR014718">
    <property type="entry name" value="GH-type_carb-bd"/>
</dbReference>
<name>A0A6I2UCJ8_9FIRM</name>
<dbReference type="Gene3D" id="2.70.98.10">
    <property type="match status" value="1"/>
</dbReference>
<dbReference type="InterPro" id="IPR032312">
    <property type="entry name" value="LacZ_4"/>
</dbReference>
<dbReference type="GeneID" id="96779176"/>
<protein>
    <recommendedName>
        <fullName evidence="4 8">Beta-galactosidase</fullName>
        <ecNumber evidence="3 8">3.2.1.23</ecNumber>
    </recommendedName>
    <alternativeName>
        <fullName evidence="7 8">Lactase</fullName>
    </alternativeName>
</protein>
<evidence type="ECO:0000313" key="11">
    <source>
        <dbReference type="Proteomes" id="UP000433181"/>
    </source>
</evidence>
<dbReference type="GO" id="GO:0009341">
    <property type="term" value="C:beta-galactosidase complex"/>
    <property type="evidence" value="ECO:0007669"/>
    <property type="project" value="InterPro"/>
</dbReference>
<dbReference type="Pfam" id="PF02836">
    <property type="entry name" value="Glyco_hydro_2_C"/>
    <property type="match status" value="1"/>
</dbReference>
<dbReference type="EMBL" id="VUNR01000018">
    <property type="protein sequence ID" value="MSU09238.1"/>
    <property type="molecule type" value="Genomic_DNA"/>
</dbReference>
<dbReference type="Gene3D" id="2.60.40.10">
    <property type="entry name" value="Immunoglobulins"/>
    <property type="match status" value="2"/>
</dbReference>
<dbReference type="InterPro" id="IPR017853">
    <property type="entry name" value="GH"/>
</dbReference>
<dbReference type="InterPro" id="IPR004199">
    <property type="entry name" value="B-gal_small/dom_5"/>
</dbReference>
<dbReference type="InterPro" id="IPR050347">
    <property type="entry name" value="Bact_Beta-galactosidase"/>
</dbReference>
<dbReference type="SUPFAM" id="SSF51445">
    <property type="entry name" value="(Trans)glycosidases"/>
    <property type="match status" value="1"/>
</dbReference>
<keyword evidence="11" id="KW-1185">Reference proteome</keyword>
<evidence type="ECO:0000256" key="5">
    <source>
        <dbReference type="ARBA" id="ARBA00022801"/>
    </source>
</evidence>
<evidence type="ECO:0000256" key="7">
    <source>
        <dbReference type="ARBA" id="ARBA00032230"/>
    </source>
</evidence>
<dbReference type="AlphaFoldDB" id="A0A6I2UCJ8"/>
<dbReference type="InterPro" id="IPR011013">
    <property type="entry name" value="Gal_mutarotase_sf_dom"/>
</dbReference>
<dbReference type="PROSITE" id="PS00608">
    <property type="entry name" value="GLYCOSYL_HYDROL_F2_2"/>
    <property type="match status" value="1"/>
</dbReference>
<dbReference type="Pfam" id="PF02837">
    <property type="entry name" value="Glyco_hydro_2_N"/>
    <property type="match status" value="1"/>
</dbReference>
<dbReference type="RefSeq" id="WP_154407405.1">
    <property type="nucleotide sequence ID" value="NZ_VUNR01000018.1"/>
</dbReference>
<sequence length="997" mass="113766">MNKNGFDAGRLANPLYYEENVLAPHSDHEYYASMGELSEGVTSFRRTLNGLWHIHVARNVAERIDGFEARDYDCHSWPTIRVPAHIQLEGYGEPHYTNTTYPWDGHEVIVPGEIPEGNNPVASYVKYFVLPENWDNAFISFQGSESAIAVWLNGSFVGYSEDSFTPADFDLTPYVIDGENKLAVQVFRYSSGSWLEDQDFWRFSGLFREVYLYTKPAIHVEDIFVHACPTEDYQSGRLSFEVRWNSTAAKRLLVKLFDAEGKQLLDEVQELAGTSESRFAAELPGVRLWSAEEPNLYRLLLVAEDAEGRVQEVIPQYVGFRQFRLEGNIMKLNGRRIVFKGTNRHEFDCYSGRACDLKLIEQDIITMKQNNINALRCSHYPNSSRIYELCDIYGLYVIDETNLETHGTWMRNGGDFPDKNTLPDSNPRWQEAVLQRARNMLERDKNHPSILIWSCGNESFGGKTIFAMHEYFRQADPSRLVHYEGLFHDRRYNGSSDMESQMYTKAADIRAFLQEHRDKPFICCEYTHSMGNSNGGMHKYTELADEEELYQGGFIWDYVDQAISARDCRGREAFLYGGDFGDRPSDYNFSGNGIVFADRRVTPKMQEVKFNYQNFELRPDESGVKIVNKSLFTDAGRYALVVSLLKDGVKVWENILQAEAAPGSEAFVAVKWPSYGPGEYVYTASLVLKQAESWAAAGHEVAFGQQAVCREAAGGMKDWLAKLPGMDTGLPLATGSQLRICRSDINIGVYGEGFSAMFSSAAGTLVSYKYNGVEMIEEQPQLNFWRAPVDNDRGSSRHIDCALWKLASMYRRLKRIQFLEEGVWYTVDKYFGEKGIREYTADSFRIRFTYCVLDRPEVMIVVEYSLGADGSVRVEMSYDKVEGMSELPDFGMVFTLPVEYDGIEYYGLGGCDNYWDRQQGARLGIFSSRAAEEFVPYLRPQECGNHCGVRWFRVTDRRGRGLELFGDVPFEASALPYNAHELENARHPYDLPQAHHT</sequence>
<evidence type="ECO:0000313" key="10">
    <source>
        <dbReference type="EMBL" id="MSU09238.1"/>
    </source>
</evidence>
<dbReference type="SUPFAM" id="SSF49303">
    <property type="entry name" value="beta-Galactosidase/glucuronidase domain"/>
    <property type="match status" value="2"/>
</dbReference>
<accession>A0A6I2UCJ8</accession>
<organism evidence="10 11">
    <name type="scientific">Anaerovibrio slackiae</name>
    <dbReference type="NCBI Taxonomy" id="2652309"/>
    <lineage>
        <taxon>Bacteria</taxon>
        <taxon>Bacillati</taxon>
        <taxon>Bacillota</taxon>
        <taxon>Negativicutes</taxon>
        <taxon>Selenomonadales</taxon>
        <taxon>Selenomonadaceae</taxon>
        <taxon>Anaerovibrio</taxon>
    </lineage>
</organism>
<dbReference type="PROSITE" id="PS00719">
    <property type="entry name" value="GLYCOSYL_HYDROL_F2_1"/>
    <property type="match status" value="1"/>
</dbReference>
<dbReference type="SMART" id="SM01038">
    <property type="entry name" value="Bgal_small_N"/>
    <property type="match status" value="1"/>
</dbReference>
<dbReference type="PRINTS" id="PR00132">
    <property type="entry name" value="GLHYDRLASE2"/>
</dbReference>
<dbReference type="Gene3D" id="3.20.20.80">
    <property type="entry name" value="Glycosidases"/>
    <property type="match status" value="1"/>
</dbReference>
<dbReference type="SUPFAM" id="SSF74650">
    <property type="entry name" value="Galactose mutarotase-like"/>
    <property type="match status" value="1"/>
</dbReference>
<comment type="catalytic activity">
    <reaction evidence="1 8">
        <text>Hydrolysis of terminal non-reducing beta-D-galactose residues in beta-D-galactosides.</text>
        <dbReference type="EC" id="3.2.1.23"/>
    </reaction>
</comment>
<evidence type="ECO:0000256" key="1">
    <source>
        <dbReference type="ARBA" id="ARBA00001412"/>
    </source>
</evidence>
<dbReference type="GO" id="GO:0004565">
    <property type="term" value="F:beta-galactosidase activity"/>
    <property type="evidence" value="ECO:0007669"/>
    <property type="project" value="UniProtKB-EC"/>
</dbReference>
<dbReference type="Pfam" id="PF02929">
    <property type="entry name" value="Bgal_small_N"/>
    <property type="match status" value="1"/>
</dbReference>
<dbReference type="SUPFAM" id="SSF49785">
    <property type="entry name" value="Galactose-binding domain-like"/>
    <property type="match status" value="1"/>
</dbReference>
<dbReference type="InterPro" id="IPR006103">
    <property type="entry name" value="Glyco_hydro_2_cat"/>
</dbReference>
<dbReference type="Pfam" id="PF16353">
    <property type="entry name" value="LacZ_4"/>
    <property type="match status" value="1"/>
</dbReference>
<dbReference type="EC" id="3.2.1.23" evidence="3 8"/>
<dbReference type="InterPro" id="IPR006104">
    <property type="entry name" value="Glyco_hydro_2_N"/>
</dbReference>
<dbReference type="InterPro" id="IPR006101">
    <property type="entry name" value="Glyco_hydro_2"/>
</dbReference>
<dbReference type="InterPro" id="IPR023230">
    <property type="entry name" value="Glyco_hydro_2_CS"/>
</dbReference>
<keyword evidence="5 8" id="KW-0378">Hydrolase</keyword>
<dbReference type="InterPro" id="IPR036156">
    <property type="entry name" value="Beta-gal/glucu_dom_sf"/>
</dbReference>
<reference evidence="10 11" key="1">
    <citation type="submission" date="2019-08" db="EMBL/GenBank/DDBJ databases">
        <title>In-depth cultivation of the pig gut microbiome towards novel bacterial diversity and tailored functional studies.</title>
        <authorList>
            <person name="Wylensek D."/>
            <person name="Hitch T.C.A."/>
            <person name="Clavel T."/>
        </authorList>
    </citation>
    <scope>NUCLEOTIDE SEQUENCE [LARGE SCALE GENOMIC DNA]</scope>
    <source>
        <strain evidence="10 11">WCA-693-APC-5D-A</strain>
    </source>
</reference>
<gene>
    <name evidence="10" type="ORF">FYJ84_09600</name>
</gene>
<dbReference type="GO" id="GO:0030246">
    <property type="term" value="F:carbohydrate binding"/>
    <property type="evidence" value="ECO:0007669"/>
    <property type="project" value="InterPro"/>
</dbReference>
<comment type="similarity">
    <text evidence="2 8">Belongs to the glycosyl hydrolase 2 family.</text>
</comment>
<dbReference type="InterPro" id="IPR023232">
    <property type="entry name" value="Glyco_hydro_2_AS"/>
</dbReference>
<evidence type="ECO:0000256" key="6">
    <source>
        <dbReference type="ARBA" id="ARBA00023295"/>
    </source>
</evidence>
<evidence type="ECO:0000256" key="8">
    <source>
        <dbReference type="RuleBase" id="RU361154"/>
    </source>
</evidence>
<dbReference type="Gene3D" id="2.60.120.260">
    <property type="entry name" value="Galactose-binding domain-like"/>
    <property type="match status" value="1"/>
</dbReference>
<dbReference type="GO" id="GO:0005990">
    <property type="term" value="P:lactose catabolic process"/>
    <property type="evidence" value="ECO:0007669"/>
    <property type="project" value="TreeGrafter"/>
</dbReference>
<dbReference type="PANTHER" id="PTHR46323">
    <property type="entry name" value="BETA-GALACTOSIDASE"/>
    <property type="match status" value="1"/>
</dbReference>
<feature type="domain" description="Beta galactosidase small chain/" evidence="9">
    <location>
        <begin position="748"/>
        <end position="996"/>
    </location>
</feature>
<evidence type="ECO:0000256" key="4">
    <source>
        <dbReference type="ARBA" id="ARBA00013303"/>
    </source>
</evidence>
<dbReference type="Pfam" id="PF00703">
    <property type="entry name" value="Glyco_hydro_2"/>
    <property type="match status" value="1"/>
</dbReference>
<keyword evidence="6 8" id="KW-0326">Glycosidase</keyword>
<evidence type="ECO:0000256" key="3">
    <source>
        <dbReference type="ARBA" id="ARBA00012756"/>
    </source>
</evidence>
<dbReference type="InterPro" id="IPR013783">
    <property type="entry name" value="Ig-like_fold"/>
</dbReference>
<evidence type="ECO:0000256" key="2">
    <source>
        <dbReference type="ARBA" id="ARBA00007401"/>
    </source>
</evidence>
<dbReference type="InterPro" id="IPR008979">
    <property type="entry name" value="Galactose-bd-like_sf"/>
</dbReference>